<dbReference type="InterPro" id="IPR013783">
    <property type="entry name" value="Ig-like_fold"/>
</dbReference>
<reference evidence="2" key="1">
    <citation type="submission" date="2018-05" db="EMBL/GenBank/DDBJ databases">
        <authorList>
            <person name="Lanie J.A."/>
            <person name="Ng W.-L."/>
            <person name="Kazmierczak K.M."/>
            <person name="Andrzejewski T.M."/>
            <person name="Davidsen T.M."/>
            <person name="Wayne K.J."/>
            <person name="Tettelin H."/>
            <person name="Glass J.I."/>
            <person name="Rusch D."/>
            <person name="Podicherti R."/>
            <person name="Tsui H.-C.T."/>
            <person name="Winkler M.E."/>
        </authorList>
    </citation>
    <scope>NUCLEOTIDE SEQUENCE</scope>
</reference>
<dbReference type="InterPro" id="IPR059226">
    <property type="entry name" value="Choice_anch_Q_dom"/>
</dbReference>
<proteinExistence type="predicted"/>
<dbReference type="AlphaFoldDB" id="A0A381SMM6"/>
<feature type="non-terminal residue" evidence="2">
    <location>
        <position position="1245"/>
    </location>
</feature>
<evidence type="ECO:0000313" key="2">
    <source>
        <dbReference type="EMBL" id="SVA05285.1"/>
    </source>
</evidence>
<dbReference type="NCBIfam" id="NF041518">
    <property type="entry name" value="choice_anch_Q"/>
    <property type="match status" value="1"/>
</dbReference>
<dbReference type="PANTHER" id="PTHR26391:SF18">
    <property type="entry name" value="PROTEIN KINASE RECEPTOR TIE-1, PUTATIVE-RELATED"/>
    <property type="match status" value="1"/>
</dbReference>
<gene>
    <name evidence="2" type="ORF">METZ01_LOCUS58139</name>
</gene>
<dbReference type="SUPFAM" id="SSF51126">
    <property type="entry name" value="Pectin lyase-like"/>
    <property type="match status" value="2"/>
</dbReference>
<feature type="domain" description="Fibronectin type-III" evidence="1">
    <location>
        <begin position="1166"/>
        <end position="1245"/>
    </location>
</feature>
<name>A0A381SMM6_9ZZZZ</name>
<dbReference type="PANTHER" id="PTHR26391">
    <property type="entry name" value="INACTIVE TYROSINE-PROTEIN KINASE 7"/>
    <property type="match status" value="1"/>
</dbReference>
<sequence length="1245" mass="132705">MGAYENSLSSSPSPLPVAGLMGTTKTNSAYLSWTAVKSSLSSSSNAADIKYLIYQGDSQVASTVSTTYTVTGLDNGTTYTFSVAAQDTSSGETGATSKSISVTPKYRGPKWYVASSGGSALADTSTNADLGSIGSPINHLTSAIEIASAGDTIIMQKGTHTGSNNRGIDWNASKSLVIMGDPNYTAENIIIDAGGRDRHFEFDSGEDNTYQVIGLTLYDGKSTDQGGGSVSIGNNSSPVFKKVIFKENVDASSDWRGGGAVNIGNYSTPSFYYCTFDGNLVDRTGTDANSEAYGGAVFVYSSPANMSVLFEGCIFKNNMAKGNQSATGGALGARDAQVDIINCLFYGNTAYSSVDGTNNSPAIGGAITVQAPGYYSNSQQNWVGGNVKIINSTIVNNLVKSGSDDNNSNVPGVYLDSWDRSEKVWFFNNIVWGNKTDYGSNNYQVWVSNESGWGGKYLNYNVVQNSNDISSLQDDDSFETDPTFVDSANGDYSLSNASQLIGKGAASYEGVSAPNADILGLSRPNPSGSNPDIGAYENSLSITPYPAQVTNLTAVGGSQSVTLSWDAVAGADSVYKVYQHTSAFSVAAAYFVDTTSAKTYTITGLDNAIRYYFRVSAVNTKGYEGTASSSIDITPKYSGPVWWVSTSGNDDTNEGSSGSPFGSIEHALELVSAGDTVMLKPGTYNGSGNRDIEILRNTSSTNFENYKNLVITSEKGAASTIIDAEHKGRHFTISGNTEDTIDSTLQFIGLTFIRGRSSDNGGSFNIQAENYYDSGTNKNRATLMQPKFKDCIFKDNRADGGNNGSLGGAFHISDGAPIFENCVFDSNYSNNGGGAINITGNNQNHRDILWFRNCTFKNNRADDAGLSQGGGGNTNWGVRGGAVWLGFGMDISFINCVFENNEAVELNRNDGVYGGALSISQQWAHEVDPMVRIYNSRFTNNVTRQEASGGAQSHGGAIYAGAPFTMVNSLVDSNRAAFESTNGTGRGGGLYIDGQTHYNQGIDGNEIFAKSILVNNTIVDNYANGGSGAPYSGEGGGIFLDRSNEQRGVWFNNIIWGNRTANTTDTFWHNMNPVNSDQFKIDTDYNDLEFSEHYPYFMGSNSYNVDPAFYSATNYQLSTGSPLIGAGATSFYGSSAPLVDILGNVRPNPAGSNPDLGAYENSLAESPYPKQVKNLVGVFGSRQVSLSWDANTETDIKKYLVYMSTTMDFEPTPADSVDETTATSYTVTGLTNKTEYHFRIAAVDS</sequence>
<dbReference type="InterPro" id="IPR003961">
    <property type="entry name" value="FN3_dom"/>
</dbReference>
<dbReference type="CDD" id="cd00063">
    <property type="entry name" value="FN3"/>
    <property type="match status" value="2"/>
</dbReference>
<protein>
    <recommendedName>
        <fullName evidence="1">Fibronectin type-III domain-containing protein</fullName>
    </recommendedName>
</protein>
<feature type="domain" description="Fibronectin type-III" evidence="1">
    <location>
        <begin position="13"/>
        <end position="107"/>
    </location>
</feature>
<dbReference type="Pfam" id="PF00041">
    <property type="entry name" value="fn3"/>
    <property type="match status" value="3"/>
</dbReference>
<evidence type="ECO:0000259" key="1">
    <source>
        <dbReference type="PROSITE" id="PS50853"/>
    </source>
</evidence>
<dbReference type="InterPro" id="IPR012334">
    <property type="entry name" value="Pectin_lyas_fold"/>
</dbReference>
<dbReference type="InterPro" id="IPR036116">
    <property type="entry name" value="FN3_sf"/>
</dbReference>
<organism evidence="2">
    <name type="scientific">marine metagenome</name>
    <dbReference type="NCBI Taxonomy" id="408172"/>
    <lineage>
        <taxon>unclassified sequences</taxon>
        <taxon>metagenomes</taxon>
        <taxon>ecological metagenomes</taxon>
    </lineage>
</organism>
<dbReference type="Gene3D" id="2.60.40.10">
    <property type="entry name" value="Immunoglobulins"/>
    <property type="match status" value="3"/>
</dbReference>
<feature type="domain" description="Fibronectin type-III" evidence="1">
    <location>
        <begin position="543"/>
        <end position="638"/>
    </location>
</feature>
<dbReference type="PROSITE" id="PS50853">
    <property type="entry name" value="FN3"/>
    <property type="match status" value="3"/>
</dbReference>
<dbReference type="SMART" id="SM00710">
    <property type="entry name" value="PbH1"/>
    <property type="match status" value="9"/>
</dbReference>
<dbReference type="InterPro" id="IPR006626">
    <property type="entry name" value="PbH1"/>
</dbReference>
<dbReference type="SMART" id="SM00060">
    <property type="entry name" value="FN3"/>
    <property type="match status" value="3"/>
</dbReference>
<dbReference type="Gene3D" id="2.160.20.10">
    <property type="entry name" value="Single-stranded right-handed beta-helix, Pectin lyase-like"/>
    <property type="match status" value="2"/>
</dbReference>
<feature type="non-terminal residue" evidence="2">
    <location>
        <position position="1"/>
    </location>
</feature>
<dbReference type="SUPFAM" id="SSF49265">
    <property type="entry name" value="Fibronectin type III"/>
    <property type="match status" value="2"/>
</dbReference>
<dbReference type="InterPro" id="IPR011050">
    <property type="entry name" value="Pectin_lyase_fold/virulence"/>
</dbReference>
<dbReference type="EMBL" id="UINC01003322">
    <property type="protein sequence ID" value="SVA05285.1"/>
    <property type="molecule type" value="Genomic_DNA"/>
</dbReference>
<accession>A0A381SMM6</accession>